<name>A0ABD0LC41_9CAEN</name>
<comment type="caution">
    <text evidence="1">The sequence shown here is derived from an EMBL/GenBank/DDBJ whole genome shotgun (WGS) entry which is preliminary data.</text>
</comment>
<gene>
    <name evidence="1" type="ORF">BaRGS_00012194</name>
</gene>
<reference evidence="1 2" key="1">
    <citation type="journal article" date="2023" name="Sci. Data">
        <title>Genome assembly of the Korean intertidal mud-creeper Batillaria attramentaria.</title>
        <authorList>
            <person name="Patra A.K."/>
            <person name="Ho P.T."/>
            <person name="Jun S."/>
            <person name="Lee S.J."/>
            <person name="Kim Y."/>
            <person name="Won Y.J."/>
        </authorList>
    </citation>
    <scope>NUCLEOTIDE SEQUENCE [LARGE SCALE GENOMIC DNA]</scope>
    <source>
        <strain evidence="1">Wonlab-2016</strain>
    </source>
</reference>
<protein>
    <submittedName>
        <fullName evidence="1">Uncharacterized protein</fullName>
    </submittedName>
</protein>
<dbReference type="AlphaFoldDB" id="A0ABD0LC41"/>
<evidence type="ECO:0000313" key="1">
    <source>
        <dbReference type="EMBL" id="KAK7496542.1"/>
    </source>
</evidence>
<dbReference type="EMBL" id="JACVVK020000066">
    <property type="protein sequence ID" value="KAK7496542.1"/>
    <property type="molecule type" value="Genomic_DNA"/>
</dbReference>
<evidence type="ECO:0000313" key="2">
    <source>
        <dbReference type="Proteomes" id="UP001519460"/>
    </source>
</evidence>
<keyword evidence="2" id="KW-1185">Reference proteome</keyword>
<proteinExistence type="predicted"/>
<dbReference type="Proteomes" id="UP001519460">
    <property type="component" value="Unassembled WGS sequence"/>
</dbReference>
<accession>A0ABD0LC41</accession>
<sequence>MPSGVDGTNKGFTGETNHRALLARSCEEGCLSSLTRVPTPQLVWCIIVRSGTVSTIMDIPTGDGALSQRQPESNVWHGCDEKMTDQARYRSWICLLPVDFCILPGGKGGMRVGVHLLIPGNARHNHAPS</sequence>
<organism evidence="1 2">
    <name type="scientific">Batillaria attramentaria</name>
    <dbReference type="NCBI Taxonomy" id="370345"/>
    <lineage>
        <taxon>Eukaryota</taxon>
        <taxon>Metazoa</taxon>
        <taxon>Spiralia</taxon>
        <taxon>Lophotrochozoa</taxon>
        <taxon>Mollusca</taxon>
        <taxon>Gastropoda</taxon>
        <taxon>Caenogastropoda</taxon>
        <taxon>Sorbeoconcha</taxon>
        <taxon>Cerithioidea</taxon>
        <taxon>Batillariidae</taxon>
        <taxon>Batillaria</taxon>
    </lineage>
</organism>